<dbReference type="PANTHER" id="PTHR16222">
    <property type="entry name" value="ADP-RIBOSYLGLYCOHYDROLASE"/>
    <property type="match status" value="1"/>
</dbReference>
<dbReference type="RefSeq" id="WP_205105602.1">
    <property type="nucleotide sequence ID" value="NZ_JACJJG010000083.1"/>
</dbReference>
<name>A0A939B862_9BACT</name>
<evidence type="ECO:0000256" key="1">
    <source>
        <dbReference type="PIRSR" id="PIRSR605502-1"/>
    </source>
</evidence>
<dbReference type="PANTHER" id="PTHR16222:SF12">
    <property type="entry name" value="ADP-RIBOSYLGLYCOHYDROLASE-RELATED"/>
    <property type="match status" value="1"/>
</dbReference>
<dbReference type="Gene3D" id="1.10.4080.10">
    <property type="entry name" value="ADP-ribosylation/Crystallin J1"/>
    <property type="match status" value="1"/>
</dbReference>
<organism evidence="2 3">
    <name type="scientific">Marseilla massiliensis</name>
    <dbReference type="NCBI Taxonomy" id="1841864"/>
    <lineage>
        <taxon>Bacteria</taxon>
        <taxon>Pseudomonadati</taxon>
        <taxon>Bacteroidota</taxon>
        <taxon>Bacteroidia</taxon>
        <taxon>Bacteroidales</taxon>
        <taxon>Prevotellaceae</taxon>
        <taxon>Marseilla</taxon>
    </lineage>
</organism>
<evidence type="ECO:0000313" key="2">
    <source>
        <dbReference type="EMBL" id="MBM6674455.1"/>
    </source>
</evidence>
<comment type="cofactor">
    <cofactor evidence="1">
        <name>Mg(2+)</name>
        <dbReference type="ChEBI" id="CHEBI:18420"/>
    </cofactor>
    <text evidence="1">Binds 2 magnesium ions per subunit.</text>
</comment>
<keyword evidence="3" id="KW-1185">Reference proteome</keyword>
<comment type="caution">
    <text evidence="2">The sequence shown here is derived from an EMBL/GenBank/DDBJ whole genome shotgun (WGS) entry which is preliminary data.</text>
</comment>
<reference evidence="2" key="2">
    <citation type="journal article" date="2021" name="Sci. Rep.">
        <title>The distribution of antibiotic resistance genes in chicken gut microbiota commensals.</title>
        <authorList>
            <person name="Juricova H."/>
            <person name="Matiasovicova J."/>
            <person name="Kubasova T."/>
            <person name="Cejkova D."/>
            <person name="Rychlik I."/>
        </authorList>
    </citation>
    <scope>NUCLEOTIDE SEQUENCE</scope>
    <source>
        <strain evidence="2">An824</strain>
    </source>
</reference>
<dbReference type="EMBL" id="JACJJG010000083">
    <property type="protein sequence ID" value="MBM6674455.1"/>
    <property type="molecule type" value="Genomic_DNA"/>
</dbReference>
<dbReference type="InterPro" id="IPR036705">
    <property type="entry name" value="Ribosyl_crysJ1_sf"/>
</dbReference>
<accession>A0A939B862</accession>
<dbReference type="GO" id="GO:0046872">
    <property type="term" value="F:metal ion binding"/>
    <property type="evidence" value="ECO:0007669"/>
    <property type="project" value="UniProtKB-KW"/>
</dbReference>
<dbReference type="InterPro" id="IPR005502">
    <property type="entry name" value="Ribosyl_crysJ1"/>
</dbReference>
<protein>
    <submittedName>
        <fullName evidence="2">ADP-ribosylglycohydrolase family protein</fullName>
    </submittedName>
</protein>
<dbReference type="InterPro" id="IPR050792">
    <property type="entry name" value="ADP-ribosylglycohydrolase"/>
</dbReference>
<proteinExistence type="predicted"/>
<feature type="binding site" evidence="1">
    <location>
        <position position="39"/>
    </location>
    <ligand>
        <name>Mg(2+)</name>
        <dbReference type="ChEBI" id="CHEBI:18420"/>
        <label>1</label>
    </ligand>
</feature>
<dbReference type="AlphaFoldDB" id="A0A939B862"/>
<reference evidence="2" key="1">
    <citation type="submission" date="2020-08" db="EMBL/GenBank/DDBJ databases">
        <authorList>
            <person name="Cejkova D."/>
            <person name="Kubasova T."/>
            <person name="Jahodarova E."/>
            <person name="Rychlik I."/>
        </authorList>
    </citation>
    <scope>NUCLEOTIDE SEQUENCE</scope>
    <source>
        <strain evidence="2">An824</strain>
    </source>
</reference>
<evidence type="ECO:0000313" key="3">
    <source>
        <dbReference type="Proteomes" id="UP000706891"/>
    </source>
</evidence>
<feature type="binding site" evidence="1">
    <location>
        <position position="41"/>
    </location>
    <ligand>
        <name>Mg(2+)</name>
        <dbReference type="ChEBI" id="CHEBI:18420"/>
        <label>1</label>
    </ligand>
</feature>
<dbReference type="Proteomes" id="UP000706891">
    <property type="component" value="Unassembled WGS sequence"/>
</dbReference>
<gene>
    <name evidence="2" type="ORF">H6A34_11290</name>
</gene>
<sequence>MRKATILGAIAGDIIGSVYEFHSTRNYNFELFNNSMKPTDDTIMTLAVADWLLHDLNLSESELAKTMRKWGNKYPWAGYGGGFRAWLNNANAGPYNSWGNGSAMRVSPVGFAFNTMEKTLRVAKKTAAVTHNHPEGIKGAQATAAAIYLARTGNSKEEIKKYH</sequence>
<keyword evidence="1" id="KW-0460">Magnesium</keyword>
<dbReference type="Pfam" id="PF03747">
    <property type="entry name" value="ADP_ribosyl_GH"/>
    <property type="match status" value="1"/>
</dbReference>
<feature type="binding site" evidence="1">
    <location>
        <position position="40"/>
    </location>
    <ligand>
        <name>Mg(2+)</name>
        <dbReference type="ChEBI" id="CHEBI:18420"/>
        <label>1</label>
    </ligand>
</feature>
<dbReference type="SUPFAM" id="SSF101478">
    <property type="entry name" value="ADP-ribosylglycohydrolase"/>
    <property type="match status" value="1"/>
</dbReference>
<keyword evidence="1" id="KW-0479">Metal-binding</keyword>